<evidence type="ECO:0000256" key="5">
    <source>
        <dbReference type="ARBA" id="ARBA00022741"/>
    </source>
</evidence>
<dbReference type="GO" id="GO:0015833">
    <property type="term" value="P:peptide transport"/>
    <property type="evidence" value="ECO:0007669"/>
    <property type="project" value="InterPro"/>
</dbReference>
<dbReference type="PROSITE" id="PS50893">
    <property type="entry name" value="ABC_TRANSPORTER_2"/>
    <property type="match status" value="2"/>
</dbReference>
<keyword evidence="11" id="KW-1185">Reference proteome</keyword>
<organism evidence="10 11">
    <name type="scientific">Thermogymnomonas acidicola</name>
    <dbReference type="NCBI Taxonomy" id="399579"/>
    <lineage>
        <taxon>Archaea</taxon>
        <taxon>Methanobacteriati</taxon>
        <taxon>Thermoplasmatota</taxon>
        <taxon>Thermoplasmata</taxon>
        <taxon>Thermoplasmatales</taxon>
        <taxon>Thermogymnomonas</taxon>
    </lineage>
</organism>
<dbReference type="PANTHER" id="PTHR43297:SF14">
    <property type="entry name" value="ATPASE AAA-TYPE CORE DOMAIN-CONTAINING PROTEIN"/>
    <property type="match status" value="1"/>
</dbReference>
<dbReference type="EMBL" id="BMNY01000002">
    <property type="protein sequence ID" value="GGM77240.1"/>
    <property type="molecule type" value="Genomic_DNA"/>
</dbReference>
<sequence length="690" mass="76148">MYDDYTLYVEDLSIEYTLGLRRVYALNNVTFGIRKNESVGIVGESGCGKSTLAMAIGHILPQNSVVTSGRIYFNGKVIVDSEMGASFSLRSSKRERRIEESLKMVRWKGISVVFQGALDSLNPLLRVGEQISDIFIYRAEKAPDEARELSLQLLRSVGLDDWVYDAFPHQLSGGMKQRVVIAMAISLRPSLVIADEPTTSLDVLTQYKIVEELLRLRDTFNVSLLSVSHDISMISRLSDRIMVMYAGKVVEMIPSSDFSRARHPYTFMLVNSIPSIQEDISEVLPIEGSPPSLLTKPTGCPFEPRCRYATGSCREPGADEPRVVEAGHTVSCTVLPQMKRDARASSAVRESAHGPEGTPIIEVRDVTKVFSKRSGLREGKASAGSGVTALDGVNLSIYPGECVAIVGETGSGKTTLSRIVGLLDEPTSGYISYMGEKVDLKDRRAVSRLRTSIQSIFQDPFQSINPRFTVARAVAEPLEVNGLREGLEEKVMDALERVELRPVEEYMHKYPHQLSGGQRQRVAIARGLVLNPSLLIADEPISMLDVSLRAGILNLLRRLKQESGVSIMYITHDIASAKYIGDRVYVIYRGQVVESGSVGQVISEPLHPYTMALMVASRGFRGSARSELGERIFSTEEGNRDTGCLFEPRCPFSRDVCSRERPELKEISSGHSARCHFAGTLRAEAMKAQA</sequence>
<accession>A0AA37F9Y7</accession>
<evidence type="ECO:0000256" key="2">
    <source>
        <dbReference type="ARBA" id="ARBA00022448"/>
    </source>
</evidence>
<dbReference type="Gene3D" id="3.40.50.300">
    <property type="entry name" value="P-loop containing nucleotide triphosphate hydrolases"/>
    <property type="match status" value="2"/>
</dbReference>
<keyword evidence="5" id="KW-0547">Nucleotide-binding</keyword>
<dbReference type="GO" id="GO:0005886">
    <property type="term" value="C:plasma membrane"/>
    <property type="evidence" value="ECO:0007669"/>
    <property type="project" value="UniProtKB-SubCell"/>
</dbReference>
<keyword evidence="2" id="KW-0813">Transport</keyword>
<dbReference type="InterPro" id="IPR017871">
    <property type="entry name" value="ABC_transporter-like_CS"/>
</dbReference>
<dbReference type="InterPro" id="IPR027417">
    <property type="entry name" value="P-loop_NTPase"/>
</dbReference>
<evidence type="ECO:0000256" key="4">
    <source>
        <dbReference type="ARBA" id="ARBA00022519"/>
    </source>
</evidence>
<feature type="domain" description="ABC transporter" evidence="9">
    <location>
        <begin position="7"/>
        <end position="271"/>
    </location>
</feature>
<dbReference type="CDD" id="cd03257">
    <property type="entry name" value="ABC_NikE_OppD_transporters"/>
    <property type="match status" value="2"/>
</dbReference>
<evidence type="ECO:0000256" key="1">
    <source>
        <dbReference type="ARBA" id="ARBA00004202"/>
    </source>
</evidence>
<dbReference type="Proteomes" id="UP000632195">
    <property type="component" value="Unassembled WGS sequence"/>
</dbReference>
<feature type="domain" description="ABC transporter" evidence="9">
    <location>
        <begin position="361"/>
        <end position="614"/>
    </location>
</feature>
<evidence type="ECO:0000256" key="8">
    <source>
        <dbReference type="ARBA" id="ARBA00023136"/>
    </source>
</evidence>
<dbReference type="PROSITE" id="PS00211">
    <property type="entry name" value="ABC_TRANSPORTER_1"/>
    <property type="match status" value="2"/>
</dbReference>
<dbReference type="NCBIfam" id="NF008453">
    <property type="entry name" value="PRK11308.1"/>
    <property type="match status" value="2"/>
</dbReference>
<dbReference type="PANTHER" id="PTHR43297">
    <property type="entry name" value="OLIGOPEPTIDE TRANSPORT ATP-BINDING PROTEIN APPD"/>
    <property type="match status" value="1"/>
</dbReference>
<proteinExistence type="predicted"/>
<dbReference type="Pfam" id="PF00005">
    <property type="entry name" value="ABC_tran"/>
    <property type="match status" value="2"/>
</dbReference>
<comment type="caution">
    <text evidence="10">The sequence shown here is derived from an EMBL/GenBank/DDBJ whole genome shotgun (WGS) entry which is preliminary data.</text>
</comment>
<evidence type="ECO:0000313" key="11">
    <source>
        <dbReference type="Proteomes" id="UP000632195"/>
    </source>
</evidence>
<evidence type="ECO:0000256" key="3">
    <source>
        <dbReference type="ARBA" id="ARBA00022475"/>
    </source>
</evidence>
<evidence type="ECO:0000313" key="10">
    <source>
        <dbReference type="EMBL" id="GGM77240.1"/>
    </source>
</evidence>
<keyword evidence="8" id="KW-0472">Membrane</keyword>
<gene>
    <name evidence="10" type="ORF">GCM10007108_14210</name>
</gene>
<keyword evidence="3" id="KW-1003">Cell membrane</keyword>
<reference evidence="10" key="2">
    <citation type="submission" date="2022-09" db="EMBL/GenBank/DDBJ databases">
        <authorList>
            <person name="Sun Q."/>
            <person name="Ohkuma M."/>
        </authorList>
    </citation>
    <scope>NUCLEOTIDE SEQUENCE</scope>
    <source>
        <strain evidence="10">JCM 13583</strain>
    </source>
</reference>
<dbReference type="InterPro" id="IPR003439">
    <property type="entry name" value="ABC_transporter-like_ATP-bd"/>
</dbReference>
<dbReference type="GO" id="GO:0005524">
    <property type="term" value="F:ATP binding"/>
    <property type="evidence" value="ECO:0007669"/>
    <property type="project" value="UniProtKB-KW"/>
</dbReference>
<dbReference type="SUPFAM" id="SSF52540">
    <property type="entry name" value="P-loop containing nucleoside triphosphate hydrolases"/>
    <property type="match status" value="2"/>
</dbReference>
<name>A0AA37F9Y7_9ARCH</name>
<keyword evidence="7" id="KW-1278">Translocase</keyword>
<comment type="subcellular location">
    <subcellularLocation>
        <location evidence="1">Cell membrane</location>
        <topology evidence="1">Peripheral membrane protein</topology>
    </subcellularLocation>
</comment>
<dbReference type="InterPro" id="IPR050388">
    <property type="entry name" value="ABC_Ni/Peptide_Import"/>
</dbReference>
<dbReference type="InterPro" id="IPR013563">
    <property type="entry name" value="Oligopep_ABC_C"/>
</dbReference>
<dbReference type="RefSeq" id="WP_188681539.1">
    <property type="nucleotide sequence ID" value="NZ_BMNY01000002.1"/>
</dbReference>
<evidence type="ECO:0000256" key="7">
    <source>
        <dbReference type="ARBA" id="ARBA00022967"/>
    </source>
</evidence>
<reference evidence="10" key="1">
    <citation type="journal article" date="2014" name="Int. J. Syst. Evol. Microbiol.">
        <title>Complete genome sequence of Corynebacterium casei LMG S-19264T (=DSM 44701T), isolated from a smear-ripened cheese.</title>
        <authorList>
            <consortium name="US DOE Joint Genome Institute (JGI-PGF)"/>
            <person name="Walter F."/>
            <person name="Albersmeier A."/>
            <person name="Kalinowski J."/>
            <person name="Ruckert C."/>
        </authorList>
    </citation>
    <scope>NUCLEOTIDE SEQUENCE</scope>
    <source>
        <strain evidence="10">JCM 13583</strain>
    </source>
</reference>
<keyword evidence="4" id="KW-0997">Cell inner membrane</keyword>
<dbReference type="AlphaFoldDB" id="A0AA37F9Y7"/>
<dbReference type="GO" id="GO:0016887">
    <property type="term" value="F:ATP hydrolysis activity"/>
    <property type="evidence" value="ECO:0007669"/>
    <property type="project" value="InterPro"/>
</dbReference>
<evidence type="ECO:0000259" key="9">
    <source>
        <dbReference type="PROSITE" id="PS50893"/>
    </source>
</evidence>
<protein>
    <submittedName>
        <fullName evidence="10">ABC transporter ATP-binding protein</fullName>
    </submittedName>
</protein>
<dbReference type="NCBIfam" id="TIGR01727">
    <property type="entry name" value="oligo_HPY"/>
    <property type="match status" value="2"/>
</dbReference>
<dbReference type="Pfam" id="PF08352">
    <property type="entry name" value="oligo_HPY"/>
    <property type="match status" value="2"/>
</dbReference>
<dbReference type="SMART" id="SM00382">
    <property type="entry name" value="AAA"/>
    <property type="match status" value="2"/>
</dbReference>
<dbReference type="InterPro" id="IPR003593">
    <property type="entry name" value="AAA+_ATPase"/>
</dbReference>
<evidence type="ECO:0000256" key="6">
    <source>
        <dbReference type="ARBA" id="ARBA00022840"/>
    </source>
</evidence>
<keyword evidence="6 10" id="KW-0067">ATP-binding</keyword>